<organism evidence="1 2">
    <name type="scientific">Leisingera caerulea</name>
    <name type="common">Phaeobacter caeruleus</name>
    <dbReference type="NCBI Taxonomy" id="506591"/>
    <lineage>
        <taxon>Bacteria</taxon>
        <taxon>Pseudomonadati</taxon>
        <taxon>Pseudomonadota</taxon>
        <taxon>Alphaproteobacteria</taxon>
        <taxon>Rhodobacterales</taxon>
        <taxon>Roseobacteraceae</taxon>
        <taxon>Leisingera</taxon>
    </lineage>
</organism>
<evidence type="ECO:0000313" key="2">
    <source>
        <dbReference type="Proteomes" id="UP001058184"/>
    </source>
</evidence>
<dbReference type="EMBL" id="CP081078">
    <property type="protein sequence ID" value="UWQ59954.1"/>
    <property type="molecule type" value="Genomic_DNA"/>
</dbReference>
<evidence type="ECO:0000313" key="1">
    <source>
        <dbReference type="EMBL" id="UWQ59954.1"/>
    </source>
</evidence>
<dbReference type="Proteomes" id="UP001058184">
    <property type="component" value="Chromosome"/>
</dbReference>
<keyword evidence="2" id="KW-1185">Reference proteome</keyword>
<accession>A0ABY5X117</accession>
<name>A0ABY5X117_LEICA</name>
<protein>
    <submittedName>
        <fullName evidence="1">Uncharacterized protein</fullName>
    </submittedName>
</protein>
<dbReference type="RefSeq" id="WP_260003778.1">
    <property type="nucleotide sequence ID" value="NZ_CP081078.1"/>
</dbReference>
<gene>
    <name evidence="1" type="ORF">K3722_07440</name>
</gene>
<reference evidence="1" key="1">
    <citation type="submission" date="2021-08" db="EMBL/GenBank/DDBJ databases">
        <authorList>
            <person name="Nwanade C."/>
            <person name="Wang M."/>
            <person name="Masoudi A."/>
            <person name="Yu Z."/>
            <person name="Liu J."/>
        </authorList>
    </citation>
    <scope>NUCLEOTIDE SEQUENCE</scope>
    <source>
        <strain evidence="1">S141</strain>
    </source>
</reference>
<proteinExistence type="predicted"/>
<sequence length="308" mass="34072">MTPVEEYLAARQIREKKEAARIGAVKARGDVPAECGPMVPEAPARGTFRVFDPYQLFPDGEGYAVKSAGYRGRKAMQISDAFDTMEAQARKVLFTAEQKDIGRAYGALYEKLECAGVRCTSIEALSQQRGGGGGEYIDALLRDRERLDHWRRRIGGRVALEVRRVRPSDRNKRGLISDQRLVYLVCVAGLTLSQVLSSCGWVAPGQRAQGKHIKALRAALCDALDRMAGHFTKRRVVVDAKGKEAITRGQQYMAADWLHEQAEKHQKFAKSVEKMKGNEALAETEASLARSLRVAARHMKACADNPDG</sequence>